<dbReference type="InterPro" id="IPR036737">
    <property type="entry name" value="OmpA-like_sf"/>
</dbReference>
<dbReference type="OrthoDB" id="5741786at2"/>
<feature type="chain" id="PRO_5016828451" evidence="1">
    <location>
        <begin position="33"/>
        <end position="311"/>
    </location>
</feature>
<dbReference type="AlphaFoldDB" id="A0A369WT36"/>
<sequence>MKKSGCHSRMNRQLVCSLLFLCGCLLAVSAKAATDVTGSNDLGELQRYPNSWIVDYSQATVPEYRLATGKMKKINGVVSPQSAQYLSGHLTRVTYRLPSGRSSHEAFNHFAAQFETLGAQVLYRCEGRNCGDSDQWANYQFGIQRLYGIDREQYYQALSFEGGQGPLYLAFYTVKRGNKRVYVQLDLVDPTASQTSRQPQTEVADVLLEQLQQRQRAYLVSSEDAGFERLLTLLQQRQDLRLQLVGHSDQGLSAMQQRQHSIELALRLQQRLLDSGVEAGRVEVFGVGALAPAYLNDIPSQRIELLLLDSN</sequence>
<accession>A0A369WT36</accession>
<dbReference type="RefSeq" id="WP_114693813.1">
    <property type="nucleotide sequence ID" value="NZ_QQOH01000001.1"/>
</dbReference>
<dbReference type="SUPFAM" id="SSF103088">
    <property type="entry name" value="OmpA-like"/>
    <property type="match status" value="1"/>
</dbReference>
<organism evidence="2 3">
    <name type="scientific">Motiliproteus coralliicola</name>
    <dbReference type="NCBI Taxonomy" id="2283196"/>
    <lineage>
        <taxon>Bacteria</taxon>
        <taxon>Pseudomonadati</taxon>
        <taxon>Pseudomonadota</taxon>
        <taxon>Gammaproteobacteria</taxon>
        <taxon>Oceanospirillales</taxon>
        <taxon>Oceanospirillaceae</taxon>
        <taxon>Motiliproteus</taxon>
    </lineage>
</organism>
<evidence type="ECO:0000256" key="1">
    <source>
        <dbReference type="SAM" id="SignalP"/>
    </source>
</evidence>
<protein>
    <submittedName>
        <fullName evidence="2">DUF4892 domain-containing protein</fullName>
    </submittedName>
</protein>
<gene>
    <name evidence="2" type="ORF">DV711_01120</name>
</gene>
<dbReference type="Proteomes" id="UP000253769">
    <property type="component" value="Unassembled WGS sequence"/>
</dbReference>
<feature type="signal peptide" evidence="1">
    <location>
        <begin position="1"/>
        <end position="32"/>
    </location>
</feature>
<keyword evidence="1" id="KW-0732">Signal</keyword>
<proteinExistence type="predicted"/>
<dbReference type="PROSITE" id="PS51257">
    <property type="entry name" value="PROKAR_LIPOPROTEIN"/>
    <property type="match status" value="1"/>
</dbReference>
<dbReference type="Pfam" id="PF16234">
    <property type="entry name" value="DUF4892"/>
    <property type="match status" value="1"/>
</dbReference>
<reference evidence="2 3" key="1">
    <citation type="submission" date="2018-07" db="EMBL/GenBank/DDBJ databases">
        <title>Motiliproteus coralliicola sp. nov., a bacterium isolated from Coral.</title>
        <authorList>
            <person name="Wang G."/>
        </authorList>
    </citation>
    <scope>NUCLEOTIDE SEQUENCE [LARGE SCALE GENOMIC DNA]</scope>
    <source>
        <strain evidence="2 3">C34</strain>
    </source>
</reference>
<evidence type="ECO:0000313" key="2">
    <source>
        <dbReference type="EMBL" id="RDE24229.1"/>
    </source>
</evidence>
<dbReference type="Gene3D" id="3.30.1330.60">
    <property type="entry name" value="OmpA-like domain"/>
    <property type="match status" value="1"/>
</dbReference>
<keyword evidence="3" id="KW-1185">Reference proteome</keyword>
<comment type="caution">
    <text evidence="2">The sequence shown here is derived from an EMBL/GenBank/DDBJ whole genome shotgun (WGS) entry which is preliminary data.</text>
</comment>
<name>A0A369WT36_9GAMM</name>
<evidence type="ECO:0000313" key="3">
    <source>
        <dbReference type="Proteomes" id="UP000253769"/>
    </source>
</evidence>
<dbReference type="EMBL" id="QQOH01000001">
    <property type="protein sequence ID" value="RDE24229.1"/>
    <property type="molecule type" value="Genomic_DNA"/>
</dbReference>
<dbReference type="InterPro" id="IPR032608">
    <property type="entry name" value="DUF4892"/>
</dbReference>